<feature type="transmembrane region" description="Helical" evidence="9">
    <location>
        <begin position="384"/>
        <end position="405"/>
    </location>
</feature>
<proteinExistence type="inferred from homology"/>
<evidence type="ECO:0000313" key="11">
    <source>
        <dbReference type="EMBL" id="RHY86596.1"/>
    </source>
</evidence>
<feature type="transmembrane region" description="Helical" evidence="9">
    <location>
        <begin position="475"/>
        <end position="498"/>
    </location>
</feature>
<dbReference type="GO" id="GO:0016020">
    <property type="term" value="C:membrane"/>
    <property type="evidence" value="ECO:0007669"/>
    <property type="project" value="UniProtKB-SubCell"/>
</dbReference>
<evidence type="ECO:0000259" key="10">
    <source>
        <dbReference type="Pfam" id="PF00909"/>
    </source>
</evidence>
<comment type="subcellular location">
    <subcellularLocation>
        <location evidence="1">Membrane</location>
        <topology evidence="1">Multi-pass membrane protein</topology>
    </subcellularLocation>
</comment>
<comment type="caution">
    <text evidence="11">The sequence shown here is derived from an EMBL/GenBank/DDBJ whole genome shotgun (WGS) entry which is preliminary data.</text>
</comment>
<feature type="transmembrane region" description="Helical" evidence="9">
    <location>
        <begin position="303"/>
        <end position="329"/>
    </location>
</feature>
<evidence type="ECO:0000313" key="13">
    <source>
        <dbReference type="Proteomes" id="UP000285430"/>
    </source>
</evidence>
<dbReference type="GO" id="GO:0097272">
    <property type="term" value="P:ammonium homeostasis"/>
    <property type="evidence" value="ECO:0007669"/>
    <property type="project" value="TreeGrafter"/>
</dbReference>
<dbReference type="Gene3D" id="1.10.3430.10">
    <property type="entry name" value="Ammonium transporter AmtB like domains"/>
    <property type="match status" value="1"/>
</dbReference>
<dbReference type="EMBL" id="QUTG01005004">
    <property type="protein sequence ID" value="RHY86596.1"/>
    <property type="molecule type" value="Genomic_DNA"/>
</dbReference>
<sequence length="607" mass="64171">MTDLSHATIRLTVDGSVLEYSWSDFALAMHADHIDAGNSSTLNIYALQDTVDVLWILTCSMQILLFQVGLAFFAPAVSLPDSKSFGLVAVVVLLSYAFTFALSFGTGTFYGHDGFFLLGIPLASPTWAFWVLHSTGAVTMTSVVYHALADRVSRGPLFLYILLLDTFVFPVLVHALWSSHGSVSSSNPHPSALYGTAVVDYAGASALHVCAGMAVLIASCFSRSKDSTSVTPPLGPPSTPPPTDNLLADHSRRPPPTSSPPFAETSPETTSLYHSIGSFFVFVAHFGLIHLSSPTLRGLCPDVVVASCVNLVLSSAASCIVSSVLSLYVPTKHPMNHGLLSGLVAMSAAASSVASHAAIIIGAVAGFVFVTVSTWTRLGRLDDALDVIAIHLGNGVWALVGAGMFSYGDRIALANACTFAAVTSTTAVPVATNSSNGTTSPFSQPNITTTLTSMTSGGCEFSMWQGCGRQVSANVVWTVVVLVFVGLMCTIWCVPLYLKGWWAADKTSLTKLPYDPLQDFDEFYPTDDEGATPWGYHDKVPQHHSVLVDSPRSPGAASSDGSTSPTGLLCDGHLQSSVERRYKFSPTTSFLSGAPSTIHGRFSSTSS</sequence>
<dbReference type="EMBL" id="QUTH01003954">
    <property type="protein sequence ID" value="RHZ16320.1"/>
    <property type="molecule type" value="Genomic_DNA"/>
</dbReference>
<feature type="transmembrane region" description="Helical" evidence="9">
    <location>
        <begin position="272"/>
        <end position="291"/>
    </location>
</feature>
<evidence type="ECO:0000256" key="7">
    <source>
        <dbReference type="ARBA" id="ARBA00023177"/>
    </source>
</evidence>
<feature type="region of interest" description="Disordered" evidence="8">
    <location>
        <begin position="547"/>
        <end position="567"/>
    </location>
</feature>
<dbReference type="InterPro" id="IPR024041">
    <property type="entry name" value="NH4_transpt_AmtB-like_dom"/>
</dbReference>
<evidence type="ECO:0000256" key="2">
    <source>
        <dbReference type="ARBA" id="ARBA00005887"/>
    </source>
</evidence>
<accession>A0A3R6ZDB4</accession>
<dbReference type="Pfam" id="PF00909">
    <property type="entry name" value="Ammonium_transp"/>
    <property type="match status" value="2"/>
</dbReference>
<evidence type="ECO:0000256" key="6">
    <source>
        <dbReference type="ARBA" id="ARBA00023136"/>
    </source>
</evidence>
<evidence type="ECO:0000313" key="14">
    <source>
        <dbReference type="Proteomes" id="UP000285712"/>
    </source>
</evidence>
<name>A0A3R6ZDB4_APHAT</name>
<feature type="domain" description="Ammonium transporter AmtB-like" evidence="10">
    <location>
        <begin position="270"/>
        <end position="416"/>
    </location>
</feature>
<dbReference type="Proteomes" id="UP000285712">
    <property type="component" value="Unassembled WGS sequence"/>
</dbReference>
<gene>
    <name evidence="11" type="ORF">DYB35_010439</name>
    <name evidence="12" type="ORF">DYB37_011645</name>
</gene>
<reference evidence="13 14" key="1">
    <citation type="submission" date="2018-08" db="EMBL/GenBank/DDBJ databases">
        <title>Aphanomyces genome sequencing and annotation.</title>
        <authorList>
            <person name="Minardi D."/>
            <person name="Oidtmann B."/>
            <person name="Van Der Giezen M."/>
            <person name="Studholme D.J."/>
        </authorList>
    </citation>
    <scope>NUCLEOTIDE SEQUENCE [LARGE SCALE GENOMIC DNA]</scope>
    <source>
        <strain evidence="12 13">Da</strain>
        <strain evidence="11 14">Sv</strain>
    </source>
</reference>
<dbReference type="PANTHER" id="PTHR11730:SF6">
    <property type="entry name" value="AMMONIUM TRANSPORTER"/>
    <property type="match status" value="1"/>
</dbReference>
<evidence type="ECO:0000256" key="5">
    <source>
        <dbReference type="ARBA" id="ARBA00022989"/>
    </source>
</evidence>
<feature type="transmembrane region" description="Helical" evidence="9">
    <location>
        <begin position="349"/>
        <end position="372"/>
    </location>
</feature>
<evidence type="ECO:0000313" key="12">
    <source>
        <dbReference type="EMBL" id="RHZ16320.1"/>
    </source>
</evidence>
<evidence type="ECO:0000256" key="9">
    <source>
        <dbReference type="SAM" id="Phobius"/>
    </source>
</evidence>
<feature type="transmembrane region" description="Helical" evidence="9">
    <location>
        <begin position="127"/>
        <end position="145"/>
    </location>
</feature>
<keyword evidence="4 9" id="KW-0812">Transmembrane</keyword>
<dbReference type="VEuPathDB" id="FungiDB:H257_10039"/>
<feature type="transmembrane region" description="Helical" evidence="9">
    <location>
        <begin position="53"/>
        <end position="73"/>
    </location>
</feature>
<feature type="region of interest" description="Disordered" evidence="8">
    <location>
        <begin position="229"/>
        <end position="266"/>
    </location>
</feature>
<dbReference type="GO" id="GO:0008519">
    <property type="term" value="F:ammonium channel activity"/>
    <property type="evidence" value="ECO:0007669"/>
    <property type="project" value="InterPro"/>
</dbReference>
<feature type="transmembrane region" description="Helical" evidence="9">
    <location>
        <begin position="157"/>
        <end position="177"/>
    </location>
</feature>
<feature type="compositionally biased region" description="Pro residues" evidence="8">
    <location>
        <begin position="233"/>
        <end position="243"/>
    </location>
</feature>
<dbReference type="Proteomes" id="UP000285430">
    <property type="component" value="Unassembled WGS sequence"/>
</dbReference>
<dbReference type="AlphaFoldDB" id="A0A3R6ZDB4"/>
<keyword evidence="5 9" id="KW-1133">Transmembrane helix</keyword>
<evidence type="ECO:0000256" key="4">
    <source>
        <dbReference type="ARBA" id="ARBA00022692"/>
    </source>
</evidence>
<feature type="transmembrane region" description="Helical" evidence="9">
    <location>
        <begin position="85"/>
        <end position="107"/>
    </location>
</feature>
<dbReference type="PANTHER" id="PTHR11730">
    <property type="entry name" value="AMMONIUM TRANSPORTER"/>
    <property type="match status" value="1"/>
</dbReference>
<keyword evidence="6 9" id="KW-0472">Membrane</keyword>
<feature type="domain" description="Ammonium transporter AmtB-like" evidence="10">
    <location>
        <begin position="55"/>
        <end position="223"/>
    </location>
</feature>
<comment type="similarity">
    <text evidence="2">Belongs to the ammonia transporter channel (TC 1.A.11.2) family.</text>
</comment>
<dbReference type="SUPFAM" id="SSF111352">
    <property type="entry name" value="Ammonium transporter"/>
    <property type="match status" value="1"/>
</dbReference>
<evidence type="ECO:0000256" key="8">
    <source>
        <dbReference type="SAM" id="MobiDB-lite"/>
    </source>
</evidence>
<evidence type="ECO:0000256" key="1">
    <source>
        <dbReference type="ARBA" id="ARBA00004141"/>
    </source>
</evidence>
<dbReference type="InterPro" id="IPR029020">
    <property type="entry name" value="Ammonium/urea_transptr"/>
</dbReference>
<keyword evidence="3" id="KW-0813">Transport</keyword>
<protein>
    <recommendedName>
        <fullName evidence="10">Ammonium transporter AmtB-like domain-containing protein</fullName>
    </recommendedName>
</protein>
<organism evidence="11 14">
    <name type="scientific">Aphanomyces astaci</name>
    <name type="common">Crayfish plague agent</name>
    <dbReference type="NCBI Taxonomy" id="112090"/>
    <lineage>
        <taxon>Eukaryota</taxon>
        <taxon>Sar</taxon>
        <taxon>Stramenopiles</taxon>
        <taxon>Oomycota</taxon>
        <taxon>Saprolegniomycetes</taxon>
        <taxon>Saprolegniales</taxon>
        <taxon>Verrucalvaceae</taxon>
        <taxon>Aphanomyces</taxon>
    </lineage>
</organism>
<keyword evidence="7" id="KW-0924">Ammonia transport</keyword>
<evidence type="ECO:0000256" key="3">
    <source>
        <dbReference type="ARBA" id="ARBA00022448"/>
    </source>
</evidence>